<dbReference type="InterPro" id="IPR051933">
    <property type="entry name" value="Resuscitation_pf_RpfB"/>
</dbReference>
<accession>A0ABT5X421</accession>
<dbReference type="Pfam" id="PF24568">
    <property type="entry name" value="CC_PcsB"/>
    <property type="match status" value="1"/>
</dbReference>
<organism evidence="7 8">
    <name type="scientific">Vagococcus proximus</name>
    <dbReference type="NCBI Taxonomy" id="2991417"/>
    <lineage>
        <taxon>Bacteria</taxon>
        <taxon>Bacillati</taxon>
        <taxon>Bacillota</taxon>
        <taxon>Bacilli</taxon>
        <taxon>Lactobacillales</taxon>
        <taxon>Enterococcaceae</taxon>
        <taxon>Vagococcus</taxon>
    </lineage>
</organism>
<keyword evidence="2" id="KW-0175">Coiled coil</keyword>
<feature type="domain" description="Peptidoglycan hydrolase PcsB coiled-coil" evidence="6">
    <location>
        <begin position="80"/>
        <end position="151"/>
    </location>
</feature>
<feature type="chain" id="PRO_5046822709" evidence="4">
    <location>
        <begin position="27"/>
        <end position="387"/>
    </location>
</feature>
<feature type="domain" description="3D" evidence="5">
    <location>
        <begin position="321"/>
        <end position="387"/>
    </location>
</feature>
<dbReference type="RefSeq" id="WP_275472297.1">
    <property type="nucleotide sequence ID" value="NZ_JAPDSH010000010.1"/>
</dbReference>
<dbReference type="Gene3D" id="2.40.40.10">
    <property type="entry name" value="RlpA-like domain"/>
    <property type="match status" value="1"/>
</dbReference>
<protein>
    <submittedName>
        <fullName evidence="7">3D domain-containing protein</fullName>
    </submittedName>
</protein>
<dbReference type="InterPro" id="IPR036908">
    <property type="entry name" value="RlpA-like_sf"/>
</dbReference>
<keyword evidence="1 4" id="KW-0732">Signal</keyword>
<dbReference type="Proteomes" id="UP001147148">
    <property type="component" value="Unassembled WGS sequence"/>
</dbReference>
<dbReference type="Pfam" id="PF06725">
    <property type="entry name" value="3D"/>
    <property type="match status" value="1"/>
</dbReference>
<dbReference type="CDD" id="cd14667">
    <property type="entry name" value="3D_containing_proteins"/>
    <property type="match status" value="1"/>
</dbReference>
<dbReference type="Gene3D" id="6.10.250.3150">
    <property type="match status" value="1"/>
</dbReference>
<dbReference type="EMBL" id="JAPDSH010000010">
    <property type="protein sequence ID" value="MDF0480744.1"/>
    <property type="molecule type" value="Genomic_DNA"/>
</dbReference>
<dbReference type="InterPro" id="IPR010611">
    <property type="entry name" value="3D_dom"/>
</dbReference>
<feature type="region of interest" description="Disordered" evidence="3">
    <location>
        <begin position="220"/>
        <end position="300"/>
    </location>
</feature>
<feature type="compositionally biased region" description="Low complexity" evidence="3">
    <location>
        <begin position="247"/>
        <end position="265"/>
    </location>
</feature>
<sequence>MKLKQLLVVQGITVLCLLVSPVVGIAAGTEESSVAAEGEVISQEIEDLVSVINKKYKALNEIDTTIAKSKETIKTAKQDIVQTEDHIAKRSDYVAKQMQILQLRGTTKPTILALLDSKSVSDFFNRAYAISVLSFAQKDKVESLHQDKEKLVKLQEKLEDNQKGLKEQQEVAIVEKEELDSRMSGLKDKLANNKDILEKLVSERIEKEKIRKEALVKAEKVERTKKKESKGAEPKVSVKAEKESPKTQSETTESTQSDSENQTSEEVTESTESEVTTETEPKPKEPKPEEKPSTGGMSGQATAYIATGNQTATGTVPQVGRTIAVDPGLIPLGSAVQITVPGAPSYSGVYIAEDTGGVVKGAIIDIFVGSQGEAVSFGRQSITFTIL</sequence>
<comment type="caution">
    <text evidence="7">The sequence shown here is derived from an EMBL/GenBank/DDBJ whole genome shotgun (WGS) entry which is preliminary data.</text>
</comment>
<evidence type="ECO:0000256" key="4">
    <source>
        <dbReference type="SAM" id="SignalP"/>
    </source>
</evidence>
<evidence type="ECO:0000256" key="3">
    <source>
        <dbReference type="SAM" id="MobiDB-lite"/>
    </source>
</evidence>
<feature type="compositionally biased region" description="Acidic residues" evidence="3">
    <location>
        <begin position="266"/>
        <end position="277"/>
    </location>
</feature>
<feature type="signal peptide" evidence="4">
    <location>
        <begin position="1"/>
        <end position="26"/>
    </location>
</feature>
<evidence type="ECO:0000313" key="8">
    <source>
        <dbReference type="Proteomes" id="UP001147148"/>
    </source>
</evidence>
<dbReference type="PANTHER" id="PTHR39160">
    <property type="entry name" value="CELL WALL-BINDING PROTEIN YOCH"/>
    <property type="match status" value="1"/>
</dbReference>
<gene>
    <name evidence="7" type="ORF">OL233_10690</name>
</gene>
<evidence type="ECO:0000313" key="7">
    <source>
        <dbReference type="EMBL" id="MDF0480744.1"/>
    </source>
</evidence>
<evidence type="ECO:0000259" key="6">
    <source>
        <dbReference type="Pfam" id="PF24568"/>
    </source>
</evidence>
<dbReference type="PANTHER" id="PTHR39160:SF4">
    <property type="entry name" value="RESUSCITATION-PROMOTING FACTOR RPFB"/>
    <property type="match status" value="1"/>
</dbReference>
<reference evidence="7" key="1">
    <citation type="submission" date="2022-10" db="EMBL/GenBank/DDBJ databases">
        <title>Vagococcus sp. isolated from poultry meat.</title>
        <authorList>
            <person name="Johansson P."/>
            <person name="Bjorkroth J."/>
        </authorList>
    </citation>
    <scope>NUCLEOTIDE SEQUENCE</scope>
    <source>
        <strain evidence="7">PNs007</strain>
    </source>
</reference>
<name>A0ABT5X421_9ENTE</name>
<dbReference type="SUPFAM" id="SSF50685">
    <property type="entry name" value="Barwin-like endoglucanases"/>
    <property type="match status" value="1"/>
</dbReference>
<keyword evidence="8" id="KW-1185">Reference proteome</keyword>
<feature type="compositionally biased region" description="Basic and acidic residues" evidence="3">
    <location>
        <begin position="279"/>
        <end position="292"/>
    </location>
</feature>
<proteinExistence type="predicted"/>
<evidence type="ECO:0000259" key="5">
    <source>
        <dbReference type="Pfam" id="PF06725"/>
    </source>
</evidence>
<evidence type="ECO:0000256" key="2">
    <source>
        <dbReference type="SAM" id="Coils"/>
    </source>
</evidence>
<dbReference type="InterPro" id="IPR057309">
    <property type="entry name" value="PcsB_CC"/>
</dbReference>
<feature type="compositionally biased region" description="Basic and acidic residues" evidence="3">
    <location>
        <begin position="229"/>
        <end position="245"/>
    </location>
</feature>
<evidence type="ECO:0000256" key="1">
    <source>
        <dbReference type="ARBA" id="ARBA00022729"/>
    </source>
</evidence>
<feature type="coiled-coil region" evidence="2">
    <location>
        <begin position="141"/>
        <end position="171"/>
    </location>
</feature>
<dbReference type="InterPro" id="IPR059180">
    <property type="entry name" value="3D_YorM"/>
</dbReference>